<evidence type="ECO:0000313" key="3">
    <source>
        <dbReference type="Proteomes" id="UP001066276"/>
    </source>
</evidence>
<proteinExistence type="predicted"/>
<feature type="compositionally biased region" description="Basic and acidic residues" evidence="1">
    <location>
        <begin position="27"/>
        <end position="52"/>
    </location>
</feature>
<protein>
    <submittedName>
        <fullName evidence="2">Uncharacterized protein</fullName>
    </submittedName>
</protein>
<evidence type="ECO:0000256" key="1">
    <source>
        <dbReference type="SAM" id="MobiDB-lite"/>
    </source>
</evidence>
<accession>A0AAV7THU0</accession>
<evidence type="ECO:0000313" key="2">
    <source>
        <dbReference type="EMBL" id="KAJ1175978.1"/>
    </source>
</evidence>
<organism evidence="2 3">
    <name type="scientific">Pleurodeles waltl</name>
    <name type="common">Iberian ribbed newt</name>
    <dbReference type="NCBI Taxonomy" id="8319"/>
    <lineage>
        <taxon>Eukaryota</taxon>
        <taxon>Metazoa</taxon>
        <taxon>Chordata</taxon>
        <taxon>Craniata</taxon>
        <taxon>Vertebrata</taxon>
        <taxon>Euteleostomi</taxon>
        <taxon>Amphibia</taxon>
        <taxon>Batrachia</taxon>
        <taxon>Caudata</taxon>
        <taxon>Salamandroidea</taxon>
        <taxon>Salamandridae</taxon>
        <taxon>Pleurodelinae</taxon>
        <taxon>Pleurodeles</taxon>
    </lineage>
</organism>
<feature type="compositionally biased region" description="Basic and acidic residues" evidence="1">
    <location>
        <begin position="1"/>
        <end position="11"/>
    </location>
</feature>
<comment type="caution">
    <text evidence="2">The sequence shown here is derived from an EMBL/GenBank/DDBJ whole genome shotgun (WGS) entry which is preliminary data.</text>
</comment>
<name>A0AAV7THU0_PLEWA</name>
<feature type="compositionally biased region" description="Basic and acidic residues" evidence="1">
    <location>
        <begin position="87"/>
        <end position="96"/>
    </location>
</feature>
<reference evidence="2" key="1">
    <citation type="journal article" date="2022" name="bioRxiv">
        <title>Sequencing and chromosome-scale assembly of the giantPleurodeles waltlgenome.</title>
        <authorList>
            <person name="Brown T."/>
            <person name="Elewa A."/>
            <person name="Iarovenko S."/>
            <person name="Subramanian E."/>
            <person name="Araus A.J."/>
            <person name="Petzold A."/>
            <person name="Susuki M."/>
            <person name="Suzuki K.-i.T."/>
            <person name="Hayashi T."/>
            <person name="Toyoda A."/>
            <person name="Oliveira C."/>
            <person name="Osipova E."/>
            <person name="Leigh N.D."/>
            <person name="Simon A."/>
            <person name="Yun M.H."/>
        </authorList>
    </citation>
    <scope>NUCLEOTIDE SEQUENCE</scope>
    <source>
        <strain evidence="2">20211129_DDA</strain>
        <tissue evidence="2">Liver</tissue>
    </source>
</reference>
<dbReference type="EMBL" id="JANPWB010000006">
    <property type="protein sequence ID" value="KAJ1175978.1"/>
    <property type="molecule type" value="Genomic_DNA"/>
</dbReference>
<gene>
    <name evidence="2" type="ORF">NDU88_001263</name>
</gene>
<dbReference type="Proteomes" id="UP001066276">
    <property type="component" value="Chromosome 3_2"/>
</dbReference>
<feature type="region of interest" description="Disordered" evidence="1">
    <location>
        <begin position="1"/>
        <end position="101"/>
    </location>
</feature>
<dbReference type="AlphaFoldDB" id="A0AAV7THU0"/>
<keyword evidence="3" id="KW-1185">Reference proteome</keyword>
<sequence>MEKGQEARSAEEGEDTGAGNPGIRVPESIKREEGLRVRGAEEEKDAEGRDAGNAETGSSGEDEEKPDSELGKGGTLAYRGNTPEWQEGPKKPELRHVPGGAWLKQPAGCRMLFLAFR</sequence>